<evidence type="ECO:0000256" key="1">
    <source>
        <dbReference type="SAM" id="MobiDB-lite"/>
    </source>
</evidence>
<dbReference type="Proteomes" id="UP000076858">
    <property type="component" value="Unassembled WGS sequence"/>
</dbReference>
<dbReference type="OrthoDB" id="6380094at2759"/>
<reference evidence="2 3" key="1">
    <citation type="submission" date="2016-03" db="EMBL/GenBank/DDBJ databases">
        <title>EvidentialGene: Evidence-directed Construction of Genes on Genomes.</title>
        <authorList>
            <person name="Gilbert D.G."/>
            <person name="Choi J.-H."/>
            <person name="Mockaitis K."/>
            <person name="Colbourne J."/>
            <person name="Pfrender M."/>
        </authorList>
    </citation>
    <scope>NUCLEOTIDE SEQUENCE [LARGE SCALE GENOMIC DNA]</scope>
    <source>
        <strain evidence="2 3">Xinb3</strain>
        <tissue evidence="2">Complete organism</tissue>
    </source>
</reference>
<protein>
    <submittedName>
        <fullName evidence="2">Wd-repeat-like protein</fullName>
    </submittedName>
</protein>
<evidence type="ECO:0000313" key="2">
    <source>
        <dbReference type="EMBL" id="KZS04850.1"/>
    </source>
</evidence>
<comment type="caution">
    <text evidence="2">The sequence shown here is derived from an EMBL/GenBank/DDBJ whole genome shotgun (WGS) entry which is preliminary data.</text>
</comment>
<organism evidence="2 3">
    <name type="scientific">Daphnia magna</name>
    <dbReference type="NCBI Taxonomy" id="35525"/>
    <lineage>
        <taxon>Eukaryota</taxon>
        <taxon>Metazoa</taxon>
        <taxon>Ecdysozoa</taxon>
        <taxon>Arthropoda</taxon>
        <taxon>Crustacea</taxon>
        <taxon>Branchiopoda</taxon>
        <taxon>Diplostraca</taxon>
        <taxon>Cladocera</taxon>
        <taxon>Anomopoda</taxon>
        <taxon>Daphniidae</taxon>
        <taxon>Daphnia</taxon>
    </lineage>
</organism>
<name>A0A164M999_9CRUS</name>
<dbReference type="AlphaFoldDB" id="A0A164M999"/>
<feature type="region of interest" description="Disordered" evidence="1">
    <location>
        <begin position="1"/>
        <end position="25"/>
    </location>
</feature>
<evidence type="ECO:0000313" key="3">
    <source>
        <dbReference type="Proteomes" id="UP000076858"/>
    </source>
</evidence>
<keyword evidence="3" id="KW-1185">Reference proteome</keyword>
<sequence length="368" mass="41460">MCSGSVVQGSSKDVADVEDAEDAVAGRSTDDVASVAVAASQGSRAKRSLKLRSIFDPSHVSKKKPLAIASPLRPSSPRHSQPLVHLLRFILRVSQQLHLHHLIPLSVDNVTLVPPPLRRRKALLQPEEEMIVEILPDISPATAITKRPYESDGRREETFVEPDESTMEVIENQNQNYLLDSLLNYDNANFTLVLHDQPNQPLPRVQRIMTDFERSIFTAVRKHFVDCQHFGCNFHWCQAVLKKVRDLHLATIYNIQGPNPVRDFVFCLLCLAYLPACKFPRVCDALKSSVSSDLASILLCHDKIKAHRKKDNQLKKSYCSRYGPDTKTMSLLLFQLSTMYLLEEIVTELKSSFPSVVSSHALILQIMI</sequence>
<dbReference type="EMBL" id="LRGB01003047">
    <property type="protein sequence ID" value="KZS04850.1"/>
    <property type="molecule type" value="Genomic_DNA"/>
</dbReference>
<proteinExistence type="predicted"/>
<gene>
    <name evidence="2" type="ORF">APZ42_032118</name>
</gene>
<feature type="compositionally biased region" description="Polar residues" evidence="1">
    <location>
        <begin position="1"/>
        <end position="11"/>
    </location>
</feature>
<accession>A0A164M999</accession>